<dbReference type="STRING" id="649764.HMPREF0762_02039"/>
<dbReference type="GeneID" id="85007941"/>
<dbReference type="PANTHER" id="PTHR43267:SF1">
    <property type="entry name" value="TRNA THREONYLCARBAMOYLADENOSINE DEHYDRATASE"/>
    <property type="match status" value="1"/>
</dbReference>
<evidence type="ECO:0000313" key="3">
    <source>
        <dbReference type="Proteomes" id="UP000006001"/>
    </source>
</evidence>
<dbReference type="HOGENOM" id="CLU_013325_4_1_11"/>
<dbReference type="EMBL" id="ACUX02000019">
    <property type="protein sequence ID" value="EEZ60560.1"/>
    <property type="molecule type" value="Genomic_DNA"/>
</dbReference>
<sequence>MSADEDATSRIERLIGPEGVEALAAATVMVIGIGGVGSNCAEALARGGVGHFILVDHDVVEPSNLNRQAVAWQHSLGQKKTEVMRDMIADINPTATVEVVDAFVLEENVDAIVSDYALRADYVVDAIDTVSTKLALAQAAQEHGFWLVSAMGGGNKLHPELLRFADINDTFNCRMSRIMRKECRNRGIRRLRVLFSTEEARAATTPEGQERGQRGGLGTMPYFPPIMGQMIAGEVIRTIVGLEG</sequence>
<evidence type="ECO:0000259" key="1">
    <source>
        <dbReference type="Pfam" id="PF00899"/>
    </source>
</evidence>
<dbReference type="PANTHER" id="PTHR43267">
    <property type="entry name" value="TRNA THREONYLCARBAMOYLADENOSINE DEHYDRATASE"/>
    <property type="match status" value="1"/>
</dbReference>
<dbReference type="RefSeq" id="WP_006363327.1">
    <property type="nucleotide sequence ID" value="NZ_GG700631.1"/>
</dbReference>
<dbReference type="SUPFAM" id="SSF69572">
    <property type="entry name" value="Activating enzymes of the ubiquitin-like proteins"/>
    <property type="match status" value="1"/>
</dbReference>
<dbReference type="GO" id="GO:0061503">
    <property type="term" value="F:tRNA threonylcarbamoyladenosine dehydratase"/>
    <property type="evidence" value="ECO:0007669"/>
    <property type="project" value="TreeGrafter"/>
</dbReference>
<dbReference type="Proteomes" id="UP000006001">
    <property type="component" value="Unassembled WGS sequence"/>
</dbReference>
<organism evidence="2 3">
    <name type="scientific">Slackia exigua (strain ATCC 700122 / DSM 15923 / CIP 105133 / JCM 11022 / KCTC 5966 / S-7)</name>
    <dbReference type="NCBI Taxonomy" id="649764"/>
    <lineage>
        <taxon>Bacteria</taxon>
        <taxon>Bacillati</taxon>
        <taxon>Actinomycetota</taxon>
        <taxon>Coriobacteriia</taxon>
        <taxon>Eggerthellales</taxon>
        <taxon>Eggerthellaceae</taxon>
        <taxon>Slackia</taxon>
    </lineage>
</organism>
<dbReference type="eggNOG" id="COG1179">
    <property type="taxonomic scope" value="Bacteria"/>
</dbReference>
<dbReference type="AlphaFoldDB" id="D0WJL2"/>
<evidence type="ECO:0000313" key="2">
    <source>
        <dbReference type="EMBL" id="EEZ60560.1"/>
    </source>
</evidence>
<dbReference type="Pfam" id="PF00899">
    <property type="entry name" value="ThiF"/>
    <property type="match status" value="1"/>
</dbReference>
<dbReference type="GO" id="GO:0008641">
    <property type="term" value="F:ubiquitin-like modifier activating enzyme activity"/>
    <property type="evidence" value="ECO:0007669"/>
    <property type="project" value="InterPro"/>
</dbReference>
<dbReference type="InterPro" id="IPR035985">
    <property type="entry name" value="Ubiquitin-activating_enz"/>
</dbReference>
<feature type="domain" description="THIF-type NAD/FAD binding fold" evidence="1">
    <location>
        <begin position="13"/>
        <end position="242"/>
    </location>
</feature>
<gene>
    <name evidence="2" type="ORF">HMPREF0762_02039</name>
</gene>
<dbReference type="Gene3D" id="3.40.50.720">
    <property type="entry name" value="NAD(P)-binding Rossmann-like Domain"/>
    <property type="match status" value="1"/>
</dbReference>
<name>D0WJL2_SLAES</name>
<accession>D0WJL2</accession>
<dbReference type="GO" id="GO:0061504">
    <property type="term" value="P:cyclic threonylcarbamoyladenosine biosynthetic process"/>
    <property type="evidence" value="ECO:0007669"/>
    <property type="project" value="TreeGrafter"/>
</dbReference>
<dbReference type="InterPro" id="IPR045886">
    <property type="entry name" value="ThiF/MoeB/HesA"/>
</dbReference>
<keyword evidence="3" id="KW-1185">Reference proteome</keyword>
<dbReference type="CDD" id="cd00755">
    <property type="entry name" value="YgdL_like"/>
    <property type="match status" value="1"/>
</dbReference>
<protein>
    <submittedName>
        <fullName evidence="2">ThiF family protein</fullName>
    </submittedName>
</protein>
<dbReference type="OrthoDB" id="9804286at2"/>
<comment type="caution">
    <text evidence="2">The sequence shown here is derived from an EMBL/GenBank/DDBJ whole genome shotgun (WGS) entry which is preliminary data.</text>
</comment>
<proteinExistence type="predicted"/>
<dbReference type="InterPro" id="IPR000594">
    <property type="entry name" value="ThiF_NAD_FAD-bd"/>
</dbReference>
<reference evidence="2" key="1">
    <citation type="submission" date="2009-10" db="EMBL/GenBank/DDBJ databases">
        <authorList>
            <person name="Weinstock G."/>
            <person name="Sodergren E."/>
            <person name="Clifton S."/>
            <person name="Fulton L."/>
            <person name="Fulton B."/>
            <person name="Courtney L."/>
            <person name="Fronick C."/>
            <person name="Harrison M."/>
            <person name="Strong C."/>
            <person name="Farmer C."/>
            <person name="Delahaunty K."/>
            <person name="Markovic C."/>
            <person name="Hall O."/>
            <person name="Minx P."/>
            <person name="Tomlinson C."/>
            <person name="Mitreva M."/>
            <person name="Nelson J."/>
            <person name="Hou S."/>
            <person name="Wollam A."/>
            <person name="Pepin K.H."/>
            <person name="Johnson M."/>
            <person name="Bhonagiri V."/>
            <person name="Nash W.E."/>
            <person name="Warren W."/>
            <person name="Chinwalla A."/>
            <person name="Mardis E.R."/>
            <person name="Wilson R.K."/>
        </authorList>
    </citation>
    <scope>NUCLEOTIDE SEQUENCE [LARGE SCALE GENOMIC DNA]</scope>
    <source>
        <strain evidence="2">ATCC 700122</strain>
    </source>
</reference>